<dbReference type="RefSeq" id="WP_217978429.1">
    <property type="nucleotide sequence ID" value="NZ_JAHTBI010000150.1"/>
</dbReference>
<proteinExistence type="predicted"/>
<dbReference type="Proteomes" id="UP001106592">
    <property type="component" value="Unassembled WGS sequence"/>
</dbReference>
<keyword evidence="2" id="KW-0547">Nucleotide-binding</keyword>
<feature type="region of interest" description="Disordered" evidence="1">
    <location>
        <begin position="464"/>
        <end position="484"/>
    </location>
</feature>
<reference evidence="2" key="1">
    <citation type="journal article" date="2022" name="Int. J. Syst. Evol. Microbiol.">
        <title>Pseudomonas aegrilactucae sp. nov. and Pseudomonas morbosilactucae sp. nov., pathogens causing bacterial rot of lettuce in Japan.</title>
        <authorList>
            <person name="Sawada H."/>
            <person name="Fujikawa T."/>
            <person name="Satou M."/>
        </authorList>
    </citation>
    <scope>NUCLEOTIDE SEQUENCE</scope>
    <source>
        <strain evidence="2">MAFF 301350</strain>
    </source>
</reference>
<dbReference type="AlphaFoldDB" id="A0A9Q2XR19"/>
<keyword evidence="2" id="KW-0067">ATP-binding</keyword>
<evidence type="ECO:0000313" key="3">
    <source>
        <dbReference type="Proteomes" id="UP001106592"/>
    </source>
</evidence>
<accession>A0A9Q2XR19</accession>
<dbReference type="Pfam" id="PF13589">
    <property type="entry name" value="HATPase_c_3"/>
    <property type="match status" value="1"/>
</dbReference>
<organism evidence="2 3">
    <name type="scientific">Pseudomonas aegrilactucae</name>
    <dbReference type="NCBI Taxonomy" id="2854028"/>
    <lineage>
        <taxon>Bacteria</taxon>
        <taxon>Pseudomonadati</taxon>
        <taxon>Pseudomonadota</taxon>
        <taxon>Gammaproteobacteria</taxon>
        <taxon>Pseudomonadales</taxon>
        <taxon>Pseudomonadaceae</taxon>
        <taxon>Pseudomonas</taxon>
    </lineage>
</organism>
<dbReference type="GO" id="GO:0005524">
    <property type="term" value="F:ATP binding"/>
    <property type="evidence" value="ECO:0007669"/>
    <property type="project" value="UniProtKB-KW"/>
</dbReference>
<feature type="compositionally biased region" description="Polar residues" evidence="1">
    <location>
        <begin position="473"/>
        <end position="484"/>
    </location>
</feature>
<comment type="caution">
    <text evidence="2">The sequence shown here is derived from an EMBL/GenBank/DDBJ whole genome shotgun (WGS) entry which is preliminary data.</text>
</comment>
<keyword evidence="3" id="KW-1185">Reference proteome</keyword>
<sequence>MIKRTLVDEKPFEFSARVTLQLGRESISSSTVALSELIKNSYDADADHVTLDFHLRENSVSTLIIDDNGSGMDPETLLGHWLKIGTDNKSIVERSAGKCRVLTGAKGLGRLGIDRLCKKLVLYSKTKEMTKAIQLNIDWKRFEKTNKSLSEIKHPIYEVDLPITDKYGSVFSNPESSGTRMVLIGLKDEWDQNFLDILENELRLLTSPFQAENEFSIRLKIRKGESQVDKSLNSEKFLNAARWKVKATVDSNGNVEACYTNNQQKLDILQEPIAWSSWLKNSGSAPLFGPVKFEFYYLAQDTENLSKLNLKVRNFREFMRLNQGVRLYRDHFRVRPYGEPSGKGDWLDIGLRKVSSPGGLSQLGWKIGPNQIVGSVLISRETNAILNDQANREGIVENSAFFQLRTFLLKVIETFETLVQKDASSDGKLDLSTELARILSKSNEDVENAIEDLKKTVSSISRKKKKQEKITIPISTRGSTTKPS</sequence>
<evidence type="ECO:0000313" key="2">
    <source>
        <dbReference type="EMBL" id="MBV6290440.1"/>
    </source>
</evidence>
<protein>
    <submittedName>
        <fullName evidence="2">ATP-binding protein</fullName>
    </submittedName>
</protein>
<name>A0A9Q2XR19_9PSED</name>
<gene>
    <name evidence="2" type="ORF">KUO17_26070</name>
</gene>
<reference evidence="2" key="2">
    <citation type="journal article" date="2023" name="Plant Pathol.">
        <title>Dismantling and reorganizing Pseudomonas marginalis sensu#lato.</title>
        <authorList>
            <person name="Sawada H."/>
            <person name="Fujikawa T."/>
            <person name="Satou M."/>
        </authorList>
    </citation>
    <scope>NUCLEOTIDE SEQUENCE</scope>
    <source>
        <strain evidence="2">MAFF 301350</strain>
    </source>
</reference>
<dbReference type="EMBL" id="JAHTBI010000150">
    <property type="protein sequence ID" value="MBV6290440.1"/>
    <property type="molecule type" value="Genomic_DNA"/>
</dbReference>
<evidence type="ECO:0000256" key="1">
    <source>
        <dbReference type="SAM" id="MobiDB-lite"/>
    </source>
</evidence>